<proteinExistence type="predicted"/>
<dbReference type="PROSITE" id="PS50006">
    <property type="entry name" value="FHA_DOMAIN"/>
    <property type="match status" value="1"/>
</dbReference>
<organism evidence="2 3">
    <name type="scientific">Vitis vinifera</name>
    <name type="common">Grape</name>
    <dbReference type="NCBI Taxonomy" id="29760"/>
    <lineage>
        <taxon>Eukaryota</taxon>
        <taxon>Viridiplantae</taxon>
        <taxon>Streptophyta</taxon>
        <taxon>Embryophyta</taxon>
        <taxon>Tracheophyta</taxon>
        <taxon>Spermatophyta</taxon>
        <taxon>Magnoliopsida</taxon>
        <taxon>eudicotyledons</taxon>
        <taxon>Gunneridae</taxon>
        <taxon>Pentapetalae</taxon>
        <taxon>rosids</taxon>
        <taxon>Vitales</taxon>
        <taxon>Vitaceae</taxon>
        <taxon>Viteae</taxon>
        <taxon>Vitis</taxon>
    </lineage>
</organism>
<dbReference type="EMBL" id="QGNW01000096">
    <property type="protein sequence ID" value="RVW98001.1"/>
    <property type="molecule type" value="Genomic_DNA"/>
</dbReference>
<dbReference type="PANTHER" id="PTHR23308">
    <property type="entry name" value="NUCLEAR INHIBITOR OF PROTEIN PHOSPHATASE-1"/>
    <property type="match status" value="1"/>
</dbReference>
<dbReference type="Proteomes" id="UP000288805">
    <property type="component" value="Unassembled WGS sequence"/>
</dbReference>
<comment type="caution">
    <text evidence="2">The sequence shown here is derived from an EMBL/GenBank/DDBJ whole genome shotgun (WGS) entry which is preliminary data.</text>
</comment>
<dbReference type="Pfam" id="PF00498">
    <property type="entry name" value="FHA"/>
    <property type="match status" value="1"/>
</dbReference>
<accession>A0A438IMU2</accession>
<dbReference type="InterPro" id="IPR008984">
    <property type="entry name" value="SMAD_FHA_dom_sf"/>
</dbReference>
<protein>
    <submittedName>
        <fullName evidence="2">Kanadaptin</fullName>
    </submittedName>
</protein>
<dbReference type="Gene3D" id="2.60.200.20">
    <property type="match status" value="1"/>
</dbReference>
<dbReference type="SUPFAM" id="SSF49879">
    <property type="entry name" value="SMAD/FHA domain"/>
    <property type="match status" value="1"/>
</dbReference>
<evidence type="ECO:0000259" key="1">
    <source>
        <dbReference type="PROSITE" id="PS50006"/>
    </source>
</evidence>
<name>A0A438IMU2_VITVI</name>
<gene>
    <name evidence="2" type="primary">SLC4A1AP</name>
    <name evidence="2" type="ORF">CK203_028969</name>
</gene>
<feature type="domain" description="FHA" evidence="1">
    <location>
        <begin position="55"/>
        <end position="79"/>
    </location>
</feature>
<reference evidence="2 3" key="1">
    <citation type="journal article" date="2018" name="PLoS Genet.">
        <title>Population sequencing reveals clonal diversity and ancestral inbreeding in the grapevine cultivar Chardonnay.</title>
        <authorList>
            <person name="Roach M.J."/>
            <person name="Johnson D.L."/>
            <person name="Bohlmann J."/>
            <person name="van Vuuren H.J."/>
            <person name="Jones S.J."/>
            <person name="Pretorius I.S."/>
            <person name="Schmidt S.A."/>
            <person name="Borneman A.R."/>
        </authorList>
    </citation>
    <scope>NUCLEOTIDE SEQUENCE [LARGE SCALE GENOMIC DNA]</scope>
    <source>
        <strain evidence="3">cv. Chardonnay</strain>
        <tissue evidence="2">Leaf</tissue>
    </source>
</reference>
<evidence type="ECO:0000313" key="3">
    <source>
        <dbReference type="Proteomes" id="UP000288805"/>
    </source>
</evidence>
<dbReference type="AlphaFoldDB" id="A0A438IMU2"/>
<evidence type="ECO:0000313" key="2">
    <source>
        <dbReference type="EMBL" id="RVW98001.1"/>
    </source>
</evidence>
<dbReference type="InterPro" id="IPR050923">
    <property type="entry name" value="Cell_Proc_Reg/RNA_Proc"/>
</dbReference>
<dbReference type="InterPro" id="IPR000253">
    <property type="entry name" value="FHA_dom"/>
</dbReference>
<sequence length="160" mass="18588">MQPGNNSTHHQKTQSAAVPYTIPSWSEPPGHSFYLEVLKDGSIIDQLDVYEKGAYMFGRVDICDFVLEHPTISRFHAEMLIVLFDYRPLCQFYSLREMERPTFMILVVLMVLFSTRVRYCHVKKKVYTELHVGDVILFGLSTRLYVFQGPTELMLPVRAH</sequence>